<dbReference type="PROSITE" id="PS51729">
    <property type="entry name" value="GNAT_YJDJ"/>
    <property type="match status" value="1"/>
</dbReference>
<dbReference type="SUPFAM" id="SSF55729">
    <property type="entry name" value="Acyl-CoA N-acyltransferases (Nat)"/>
    <property type="match status" value="1"/>
</dbReference>
<evidence type="ECO:0000259" key="1">
    <source>
        <dbReference type="PROSITE" id="PS51729"/>
    </source>
</evidence>
<dbReference type="Proteomes" id="UP001597420">
    <property type="component" value="Unassembled WGS sequence"/>
</dbReference>
<dbReference type="InterPro" id="IPR016181">
    <property type="entry name" value="Acyl_CoA_acyltransferase"/>
</dbReference>
<accession>A0ABW4NY88</accession>
<sequence>MQIQHQQTYCEGEFFLLDKMGNKAAQLTYFFIDEKTINANHTYVSPTLRGQGVAEQLYQALVRFVDQNQLHLIPTCSYIVKKWQRDNR</sequence>
<evidence type="ECO:0000313" key="2">
    <source>
        <dbReference type="EMBL" id="MFD1806886.1"/>
    </source>
</evidence>
<dbReference type="GO" id="GO:0016746">
    <property type="term" value="F:acyltransferase activity"/>
    <property type="evidence" value="ECO:0007669"/>
    <property type="project" value="UniProtKB-KW"/>
</dbReference>
<dbReference type="RefSeq" id="WP_101775414.1">
    <property type="nucleotide sequence ID" value="NZ_JAUNLA010000014.1"/>
</dbReference>
<dbReference type="EMBL" id="JBHUFP010000025">
    <property type="protein sequence ID" value="MFD1806886.1"/>
    <property type="molecule type" value="Genomic_DNA"/>
</dbReference>
<dbReference type="CDD" id="cd04301">
    <property type="entry name" value="NAT_SF"/>
    <property type="match status" value="1"/>
</dbReference>
<reference evidence="3" key="1">
    <citation type="journal article" date="2019" name="Int. J. Syst. Evol. Microbiol.">
        <title>The Global Catalogue of Microorganisms (GCM) 10K type strain sequencing project: providing services to taxonomists for standard genome sequencing and annotation.</title>
        <authorList>
            <consortium name="The Broad Institute Genomics Platform"/>
            <consortium name="The Broad Institute Genome Sequencing Center for Infectious Disease"/>
            <person name="Wu L."/>
            <person name="Ma J."/>
        </authorList>
    </citation>
    <scope>NUCLEOTIDE SEQUENCE [LARGE SCALE GENOMIC DNA]</scope>
    <source>
        <strain evidence="3">CCM 7950</strain>
    </source>
</reference>
<organism evidence="2 3">
    <name type="scientific">Pasteurella oralis</name>
    <dbReference type="NCBI Taxonomy" id="1071947"/>
    <lineage>
        <taxon>Bacteria</taxon>
        <taxon>Pseudomonadati</taxon>
        <taxon>Pseudomonadota</taxon>
        <taxon>Gammaproteobacteria</taxon>
        <taxon>Pasteurellales</taxon>
        <taxon>Pasteurellaceae</taxon>
        <taxon>Pasteurella</taxon>
    </lineage>
</organism>
<proteinExistence type="predicted"/>
<dbReference type="Pfam" id="PF14542">
    <property type="entry name" value="Acetyltransf_CG"/>
    <property type="match status" value="1"/>
</dbReference>
<dbReference type="PANTHER" id="PTHR31435:SF9">
    <property type="entry name" value="PROTEIN NATD1"/>
    <property type="match status" value="1"/>
</dbReference>
<evidence type="ECO:0000313" key="3">
    <source>
        <dbReference type="Proteomes" id="UP001597420"/>
    </source>
</evidence>
<protein>
    <submittedName>
        <fullName evidence="2">GNAT family N-acetyltransferase</fullName>
        <ecNumber evidence="2">2.3.1.-</ecNumber>
    </submittedName>
</protein>
<dbReference type="Gene3D" id="3.40.630.30">
    <property type="match status" value="1"/>
</dbReference>
<dbReference type="InterPro" id="IPR045057">
    <property type="entry name" value="Gcn5-rel_NAT"/>
</dbReference>
<keyword evidence="2" id="KW-0808">Transferase</keyword>
<name>A0ABW4NY88_9PAST</name>
<gene>
    <name evidence="2" type="ORF">ACFSAV_11005</name>
</gene>
<feature type="domain" description="N-acetyltransferase" evidence="1">
    <location>
        <begin position="6"/>
        <end position="88"/>
    </location>
</feature>
<dbReference type="PANTHER" id="PTHR31435">
    <property type="entry name" value="PROTEIN NATD1"/>
    <property type="match status" value="1"/>
</dbReference>
<dbReference type="EC" id="2.3.1.-" evidence="2"/>
<comment type="caution">
    <text evidence="2">The sequence shown here is derived from an EMBL/GenBank/DDBJ whole genome shotgun (WGS) entry which is preliminary data.</text>
</comment>
<keyword evidence="2" id="KW-0012">Acyltransferase</keyword>
<dbReference type="InterPro" id="IPR031165">
    <property type="entry name" value="GNAT_YJDJ"/>
</dbReference>
<keyword evidence="3" id="KW-1185">Reference proteome</keyword>